<feature type="coiled-coil region" evidence="8">
    <location>
        <begin position="331"/>
        <end position="383"/>
    </location>
</feature>
<comment type="subcellular location">
    <subcellularLocation>
        <location evidence="1">Cell outer membrane</location>
    </subcellularLocation>
</comment>
<dbReference type="InterPro" id="IPR003423">
    <property type="entry name" value="OMP_efflux"/>
</dbReference>
<comment type="similarity">
    <text evidence="2">Belongs to the outer membrane factor (OMF) (TC 1.B.17) family.</text>
</comment>
<evidence type="ECO:0000256" key="4">
    <source>
        <dbReference type="ARBA" id="ARBA00022452"/>
    </source>
</evidence>
<dbReference type="GO" id="GO:0015288">
    <property type="term" value="F:porin activity"/>
    <property type="evidence" value="ECO:0007669"/>
    <property type="project" value="TreeGrafter"/>
</dbReference>
<dbReference type="AlphaFoldDB" id="I4B288"/>
<evidence type="ECO:0000256" key="6">
    <source>
        <dbReference type="ARBA" id="ARBA00023136"/>
    </source>
</evidence>
<name>I4B288_TURPD</name>
<accession>I4B288</accession>
<evidence type="ECO:0000256" key="7">
    <source>
        <dbReference type="ARBA" id="ARBA00023237"/>
    </source>
</evidence>
<evidence type="ECO:0000256" key="3">
    <source>
        <dbReference type="ARBA" id="ARBA00022448"/>
    </source>
</evidence>
<dbReference type="STRING" id="869212.Turpa_0744"/>
<keyword evidence="6" id="KW-0472">Membrane</keyword>
<dbReference type="GO" id="GO:0015562">
    <property type="term" value="F:efflux transmembrane transporter activity"/>
    <property type="evidence" value="ECO:0007669"/>
    <property type="project" value="InterPro"/>
</dbReference>
<keyword evidence="10" id="KW-1185">Reference proteome</keyword>
<dbReference type="KEGG" id="tpx:Turpa_0744"/>
<dbReference type="RefSeq" id="WP_014801913.1">
    <property type="nucleotide sequence ID" value="NC_018020.1"/>
</dbReference>
<keyword evidence="5" id="KW-0812">Transmembrane</keyword>
<sequence>MKRSFGLAIFATVLSACRSAPVTLGDNRLEPVYEQVLRDSAIKARLYEIDAQKQKFTIEELFVLSLDRTEQMAITAEKSFAADAKVRRSYGAWLPRLNLTAAQYAPERPGFVVPGIRFTARQNIMTGLTEYTGIVGARLERVAEEQGLRAELSAHLLNIADAALQMQLSESLVTQAKDAVSVTESSLSEIRRRVAIGRNKRGDALKAEARLKQKQADLLAQQEKLAQLRRYLGFLTGLSREFGVDGATEKYAAEVQQKDVDLSRRADIALGRTVVDIRKNEVDAAHGGHLPNIYLDGSYRPALEANQQTSYFGGVVAELPLFQGGQTVENANIAISRLRQAELELKQAERKARVEVDDAREALSKAQGEYEAYSESAAAAEKNYRAQLADMRLGIATILDVLQASEDVQLARTAAAQADYRRQIARVRFFVAQGLLFPQQ</sequence>
<dbReference type="PANTHER" id="PTHR30026">
    <property type="entry name" value="OUTER MEMBRANE PROTEIN TOLC"/>
    <property type="match status" value="1"/>
</dbReference>
<dbReference type="HOGENOM" id="CLU_622463_0_0_12"/>
<evidence type="ECO:0000256" key="1">
    <source>
        <dbReference type="ARBA" id="ARBA00004442"/>
    </source>
</evidence>
<evidence type="ECO:0000256" key="8">
    <source>
        <dbReference type="SAM" id="Coils"/>
    </source>
</evidence>
<dbReference type="GO" id="GO:0009279">
    <property type="term" value="C:cell outer membrane"/>
    <property type="evidence" value="ECO:0007669"/>
    <property type="project" value="UniProtKB-SubCell"/>
</dbReference>
<dbReference type="EMBL" id="CP002959">
    <property type="protein sequence ID" value="AFM11395.1"/>
    <property type="molecule type" value="Genomic_DNA"/>
</dbReference>
<evidence type="ECO:0000256" key="2">
    <source>
        <dbReference type="ARBA" id="ARBA00007613"/>
    </source>
</evidence>
<dbReference type="OrthoDB" id="5498081at2"/>
<reference evidence="9 10" key="1">
    <citation type="submission" date="2012-06" db="EMBL/GenBank/DDBJ databases">
        <title>The complete chromosome of genome of Turneriella parva DSM 21527.</title>
        <authorList>
            <consortium name="US DOE Joint Genome Institute (JGI-PGF)"/>
            <person name="Lucas S."/>
            <person name="Han J."/>
            <person name="Lapidus A."/>
            <person name="Bruce D."/>
            <person name="Goodwin L."/>
            <person name="Pitluck S."/>
            <person name="Peters L."/>
            <person name="Kyrpides N."/>
            <person name="Mavromatis K."/>
            <person name="Ivanova N."/>
            <person name="Mikhailova N."/>
            <person name="Chertkov O."/>
            <person name="Detter J.C."/>
            <person name="Tapia R."/>
            <person name="Han C."/>
            <person name="Land M."/>
            <person name="Hauser L."/>
            <person name="Markowitz V."/>
            <person name="Cheng J.-F."/>
            <person name="Hugenholtz P."/>
            <person name="Woyke T."/>
            <person name="Wu D."/>
            <person name="Gronow S."/>
            <person name="Wellnitz S."/>
            <person name="Brambilla E."/>
            <person name="Klenk H.-P."/>
            <person name="Eisen J.A."/>
        </authorList>
    </citation>
    <scope>NUCLEOTIDE SEQUENCE [LARGE SCALE GENOMIC DNA]</scope>
    <source>
        <strain evidence="10">ATCC BAA-1111 / DSM 21527 / NCTC 11395 / H</strain>
    </source>
</reference>
<keyword evidence="8" id="KW-0175">Coiled coil</keyword>
<dbReference type="GO" id="GO:1990281">
    <property type="term" value="C:efflux pump complex"/>
    <property type="evidence" value="ECO:0007669"/>
    <property type="project" value="TreeGrafter"/>
</dbReference>
<dbReference type="InterPro" id="IPR051906">
    <property type="entry name" value="TolC-like"/>
</dbReference>
<keyword evidence="4" id="KW-1134">Transmembrane beta strand</keyword>
<dbReference type="PANTHER" id="PTHR30026:SF20">
    <property type="entry name" value="OUTER MEMBRANE PROTEIN TOLC"/>
    <property type="match status" value="1"/>
</dbReference>
<feature type="coiled-coil region" evidence="8">
    <location>
        <begin position="204"/>
        <end position="231"/>
    </location>
</feature>
<evidence type="ECO:0000256" key="5">
    <source>
        <dbReference type="ARBA" id="ARBA00022692"/>
    </source>
</evidence>
<dbReference type="Pfam" id="PF02321">
    <property type="entry name" value="OEP"/>
    <property type="match status" value="1"/>
</dbReference>
<dbReference type="PROSITE" id="PS51257">
    <property type="entry name" value="PROKAR_LIPOPROTEIN"/>
    <property type="match status" value="1"/>
</dbReference>
<protein>
    <submittedName>
        <fullName evidence="9">Outer membrane efflux protein</fullName>
    </submittedName>
</protein>
<proteinExistence type="inferred from homology"/>
<evidence type="ECO:0000313" key="10">
    <source>
        <dbReference type="Proteomes" id="UP000006048"/>
    </source>
</evidence>
<dbReference type="Proteomes" id="UP000006048">
    <property type="component" value="Chromosome"/>
</dbReference>
<keyword evidence="7" id="KW-0998">Cell outer membrane</keyword>
<organism evidence="9 10">
    <name type="scientific">Turneriella parva (strain ATCC BAA-1111 / DSM 21527 / NCTC 11395 / H)</name>
    <name type="common">Leptospira parva</name>
    <dbReference type="NCBI Taxonomy" id="869212"/>
    <lineage>
        <taxon>Bacteria</taxon>
        <taxon>Pseudomonadati</taxon>
        <taxon>Spirochaetota</taxon>
        <taxon>Spirochaetia</taxon>
        <taxon>Leptospirales</taxon>
        <taxon>Leptospiraceae</taxon>
        <taxon>Turneriella</taxon>
    </lineage>
</organism>
<dbReference type="Gene3D" id="1.20.1600.10">
    <property type="entry name" value="Outer membrane efflux proteins (OEP)"/>
    <property type="match status" value="1"/>
</dbReference>
<gene>
    <name evidence="9" type="ordered locus">Turpa_0744</name>
</gene>
<evidence type="ECO:0000313" key="9">
    <source>
        <dbReference type="EMBL" id="AFM11395.1"/>
    </source>
</evidence>
<keyword evidence="3" id="KW-0813">Transport</keyword>
<dbReference type="SUPFAM" id="SSF56954">
    <property type="entry name" value="Outer membrane efflux proteins (OEP)"/>
    <property type="match status" value="1"/>
</dbReference>